<gene>
    <name evidence="2" type="ORF">MYCFIDRAFT_192236</name>
</gene>
<name>N1Q6G8_PSEFD</name>
<evidence type="ECO:0000313" key="2">
    <source>
        <dbReference type="EMBL" id="EME87949.1"/>
    </source>
</evidence>
<dbReference type="InterPro" id="IPR036249">
    <property type="entry name" value="Thioredoxin-like_sf"/>
</dbReference>
<dbReference type="Gene3D" id="3.40.30.10">
    <property type="entry name" value="Glutaredoxin"/>
    <property type="match status" value="1"/>
</dbReference>
<sequence>MSKVIQIRNRADHDQIVAASKTTPTVIHVSNSALPVCKAFTPRYAQLAQQHEQDGIKFAEMDFTSETSYMFKFSPNQLPVTVCIVREGLNTSWAKTVMGDNMSELEMAIDLLKEESAKGTDRASQPLTA</sequence>
<reference evidence="2 3" key="1">
    <citation type="journal article" date="2012" name="PLoS Pathog.">
        <title>Diverse lifestyles and strategies of plant pathogenesis encoded in the genomes of eighteen Dothideomycetes fungi.</title>
        <authorList>
            <person name="Ohm R.A."/>
            <person name="Feau N."/>
            <person name="Henrissat B."/>
            <person name="Schoch C.L."/>
            <person name="Horwitz B.A."/>
            <person name="Barry K.W."/>
            <person name="Condon B.J."/>
            <person name="Copeland A.C."/>
            <person name="Dhillon B."/>
            <person name="Glaser F."/>
            <person name="Hesse C.N."/>
            <person name="Kosti I."/>
            <person name="LaButti K."/>
            <person name="Lindquist E.A."/>
            <person name="Lucas S."/>
            <person name="Salamov A.A."/>
            <person name="Bradshaw R.E."/>
            <person name="Ciuffetti L."/>
            <person name="Hamelin R.C."/>
            <person name="Kema G.H.J."/>
            <person name="Lawrence C."/>
            <person name="Scott J.A."/>
            <person name="Spatafora J.W."/>
            <person name="Turgeon B.G."/>
            <person name="de Wit P.J.G.M."/>
            <person name="Zhong S."/>
            <person name="Goodwin S.B."/>
            <person name="Grigoriev I.V."/>
        </authorList>
    </citation>
    <scope>NUCLEOTIDE SEQUENCE [LARGE SCALE GENOMIC DNA]</scope>
    <source>
        <strain evidence="2 3">CIRAD86</strain>
    </source>
</reference>
<evidence type="ECO:0000259" key="1">
    <source>
        <dbReference type="Pfam" id="PF00085"/>
    </source>
</evidence>
<dbReference type="HOGENOM" id="CLU_152049_0_0_1"/>
<dbReference type="InterPro" id="IPR013766">
    <property type="entry name" value="Thioredoxin_domain"/>
</dbReference>
<dbReference type="Pfam" id="PF00085">
    <property type="entry name" value="Thioredoxin"/>
    <property type="match status" value="1"/>
</dbReference>
<dbReference type="OrthoDB" id="3548723at2759"/>
<dbReference type="EMBL" id="KB446555">
    <property type="protein sequence ID" value="EME87949.1"/>
    <property type="molecule type" value="Genomic_DNA"/>
</dbReference>
<dbReference type="VEuPathDB" id="FungiDB:MYCFIDRAFT_192236"/>
<accession>N1Q6G8</accession>
<evidence type="ECO:0000313" key="3">
    <source>
        <dbReference type="Proteomes" id="UP000016932"/>
    </source>
</evidence>
<dbReference type="AlphaFoldDB" id="N1Q6G8"/>
<dbReference type="SUPFAM" id="SSF52833">
    <property type="entry name" value="Thioredoxin-like"/>
    <property type="match status" value="1"/>
</dbReference>
<dbReference type="KEGG" id="pfj:MYCFIDRAFT_192236"/>
<dbReference type="GeneID" id="19335262"/>
<proteinExistence type="predicted"/>
<dbReference type="Proteomes" id="UP000016932">
    <property type="component" value="Unassembled WGS sequence"/>
</dbReference>
<keyword evidence="3" id="KW-1185">Reference proteome</keyword>
<feature type="domain" description="Thioredoxin" evidence="1">
    <location>
        <begin position="8"/>
        <end position="89"/>
    </location>
</feature>
<protein>
    <recommendedName>
        <fullName evidence="1">Thioredoxin domain-containing protein</fullName>
    </recommendedName>
</protein>
<dbReference type="RefSeq" id="XP_007921208.1">
    <property type="nucleotide sequence ID" value="XM_007923017.1"/>
</dbReference>
<organism evidence="2 3">
    <name type="scientific">Pseudocercospora fijiensis (strain CIRAD86)</name>
    <name type="common">Black leaf streak disease fungus</name>
    <name type="synonym">Mycosphaerella fijiensis</name>
    <dbReference type="NCBI Taxonomy" id="383855"/>
    <lineage>
        <taxon>Eukaryota</taxon>
        <taxon>Fungi</taxon>
        <taxon>Dikarya</taxon>
        <taxon>Ascomycota</taxon>
        <taxon>Pezizomycotina</taxon>
        <taxon>Dothideomycetes</taxon>
        <taxon>Dothideomycetidae</taxon>
        <taxon>Mycosphaerellales</taxon>
        <taxon>Mycosphaerellaceae</taxon>
        <taxon>Pseudocercospora</taxon>
    </lineage>
</organism>
<dbReference type="eggNOG" id="ENOG502SXGW">
    <property type="taxonomic scope" value="Eukaryota"/>
</dbReference>